<dbReference type="Proteomes" id="UP001500037">
    <property type="component" value="Unassembled WGS sequence"/>
</dbReference>
<feature type="transmembrane region" description="Helical" evidence="2">
    <location>
        <begin position="48"/>
        <end position="69"/>
    </location>
</feature>
<comment type="caution">
    <text evidence="3">The sequence shown here is derived from an EMBL/GenBank/DDBJ whole genome shotgun (WGS) entry which is preliminary data.</text>
</comment>
<keyword evidence="2" id="KW-1133">Transmembrane helix</keyword>
<evidence type="ECO:0000256" key="1">
    <source>
        <dbReference type="SAM" id="MobiDB-lite"/>
    </source>
</evidence>
<gene>
    <name evidence="3" type="ORF">GCM10009665_02730</name>
</gene>
<dbReference type="RefSeq" id="WP_344437977.1">
    <property type="nucleotide sequence ID" value="NZ_BAAALF010000002.1"/>
</dbReference>
<reference evidence="4" key="1">
    <citation type="journal article" date="2019" name="Int. J. Syst. Evol. Microbiol.">
        <title>The Global Catalogue of Microorganisms (GCM) 10K type strain sequencing project: providing services to taxonomists for standard genome sequencing and annotation.</title>
        <authorList>
            <consortium name="The Broad Institute Genomics Platform"/>
            <consortium name="The Broad Institute Genome Sequencing Center for Infectious Disease"/>
            <person name="Wu L."/>
            <person name="Ma J."/>
        </authorList>
    </citation>
    <scope>NUCLEOTIDE SEQUENCE [LARGE SCALE GENOMIC DNA]</scope>
    <source>
        <strain evidence="4">JCM 13004</strain>
    </source>
</reference>
<accession>A0ABP4GBI9</accession>
<evidence type="ECO:0000313" key="3">
    <source>
        <dbReference type="EMBL" id="GAA1216333.1"/>
    </source>
</evidence>
<organism evidence="3 4">
    <name type="scientific">Kitasatospora nipponensis</name>
    <dbReference type="NCBI Taxonomy" id="258049"/>
    <lineage>
        <taxon>Bacteria</taxon>
        <taxon>Bacillati</taxon>
        <taxon>Actinomycetota</taxon>
        <taxon>Actinomycetes</taxon>
        <taxon>Kitasatosporales</taxon>
        <taxon>Streptomycetaceae</taxon>
        <taxon>Kitasatospora</taxon>
    </lineage>
</organism>
<dbReference type="EMBL" id="BAAALF010000002">
    <property type="protein sequence ID" value="GAA1216333.1"/>
    <property type="molecule type" value="Genomic_DNA"/>
</dbReference>
<proteinExistence type="predicted"/>
<keyword evidence="2" id="KW-0812">Transmembrane</keyword>
<evidence type="ECO:0000313" key="4">
    <source>
        <dbReference type="Proteomes" id="UP001500037"/>
    </source>
</evidence>
<keyword evidence="2" id="KW-0472">Membrane</keyword>
<feature type="region of interest" description="Disordered" evidence="1">
    <location>
        <begin position="203"/>
        <end position="223"/>
    </location>
</feature>
<sequence length="223" mass="23191">MNATRNTTSKFEQRLAEELALLAAQRYDALPPPRRPLFSRDQVYRHRVPLAVAGVAAVTVAAVVLPTVLGGEDGGAAAYAVTRESDGTFVVALWKAGALPDLVEELRRDGVPVVGLQESPAQAEACHSPLPPQAAYWSSEHRVGDAPGTVRIDPTRIPSGATLLLLSEVFSGPGAPPAAVMTGRIVNSIPDCFGPALMGMSVPEESPTPVDTATPALVSSPAG</sequence>
<protein>
    <submittedName>
        <fullName evidence="3">Uncharacterized protein</fullName>
    </submittedName>
</protein>
<keyword evidence="4" id="KW-1185">Reference proteome</keyword>
<name>A0ABP4GBI9_9ACTN</name>
<evidence type="ECO:0000256" key="2">
    <source>
        <dbReference type="SAM" id="Phobius"/>
    </source>
</evidence>